<dbReference type="PROSITE" id="PS01124">
    <property type="entry name" value="HTH_ARAC_FAMILY_2"/>
    <property type="match status" value="1"/>
</dbReference>
<dbReference type="Gene3D" id="2.60.120.10">
    <property type="entry name" value="Jelly Rolls"/>
    <property type="match status" value="1"/>
</dbReference>
<comment type="caution">
    <text evidence="5">The sequence shown here is derived from an EMBL/GenBank/DDBJ whole genome shotgun (WGS) entry which is preliminary data.</text>
</comment>
<dbReference type="InterPro" id="IPR014710">
    <property type="entry name" value="RmlC-like_jellyroll"/>
</dbReference>
<organism evidence="5 6">
    <name type="scientific">Martelella radicis</name>
    <dbReference type="NCBI Taxonomy" id="1397476"/>
    <lineage>
        <taxon>Bacteria</taxon>
        <taxon>Pseudomonadati</taxon>
        <taxon>Pseudomonadota</taxon>
        <taxon>Alphaproteobacteria</taxon>
        <taxon>Hyphomicrobiales</taxon>
        <taxon>Aurantimonadaceae</taxon>
        <taxon>Martelella</taxon>
    </lineage>
</organism>
<evidence type="ECO:0000259" key="4">
    <source>
        <dbReference type="PROSITE" id="PS01124"/>
    </source>
</evidence>
<dbReference type="Gene3D" id="1.10.10.60">
    <property type="entry name" value="Homeodomain-like"/>
    <property type="match status" value="1"/>
</dbReference>
<dbReference type="InterPro" id="IPR009057">
    <property type="entry name" value="Homeodomain-like_sf"/>
</dbReference>
<dbReference type="EMBL" id="JACIDZ010000017">
    <property type="protein sequence ID" value="MBB4124130.1"/>
    <property type="molecule type" value="Genomic_DNA"/>
</dbReference>
<keyword evidence="1" id="KW-0805">Transcription regulation</keyword>
<dbReference type="GO" id="GO:0003700">
    <property type="term" value="F:DNA-binding transcription factor activity"/>
    <property type="evidence" value="ECO:0007669"/>
    <property type="project" value="InterPro"/>
</dbReference>
<dbReference type="SUPFAM" id="SSF51182">
    <property type="entry name" value="RmlC-like cupins"/>
    <property type="match status" value="1"/>
</dbReference>
<evidence type="ECO:0000313" key="5">
    <source>
        <dbReference type="EMBL" id="MBB4124130.1"/>
    </source>
</evidence>
<dbReference type="SMART" id="SM00342">
    <property type="entry name" value="HTH_ARAC"/>
    <property type="match status" value="1"/>
</dbReference>
<dbReference type="Pfam" id="PF12833">
    <property type="entry name" value="HTH_18"/>
    <property type="match status" value="1"/>
</dbReference>
<keyword evidence="6" id="KW-1185">Reference proteome</keyword>
<dbReference type="InterPro" id="IPR013096">
    <property type="entry name" value="Cupin_2"/>
</dbReference>
<sequence>MEKTRDIPVFSLFGETAPFPDVVHCERFRDRAPLHDWHIGAHRHGQMSQVFIMHRGEAAIRIDQERSLLGDGQFLYIAPQAVHSLSIAGGSDGHVISIPAFVVSGVASASAELNDRFSRSFSGAADDTVLGILGQLSECFHVARFHRSALLVGLTQAFLAAIAAGKAGARDPAASGYDRQRQRLDALLAEHLADRWRPRDYARALSITTGHLSRICRETVGQSATEYIENAVLAEACRLLAFTREAVAEIGYRLGYRDPSYFSRRFRALQGVTPSDYRERFSTNAD</sequence>
<name>A0A7W6KQB7_9HYPH</name>
<dbReference type="PANTHER" id="PTHR43280:SF32">
    <property type="entry name" value="TRANSCRIPTIONAL REGULATORY PROTEIN"/>
    <property type="match status" value="1"/>
</dbReference>
<dbReference type="AlphaFoldDB" id="A0A7W6KQB7"/>
<accession>A0A7W6KQB7</accession>
<dbReference type="PANTHER" id="PTHR43280">
    <property type="entry name" value="ARAC-FAMILY TRANSCRIPTIONAL REGULATOR"/>
    <property type="match status" value="1"/>
</dbReference>
<protein>
    <submittedName>
        <fullName evidence="5">AraC family transcriptional activator of pobA</fullName>
    </submittedName>
</protein>
<keyword evidence="2" id="KW-0238">DNA-binding</keyword>
<dbReference type="SUPFAM" id="SSF46689">
    <property type="entry name" value="Homeodomain-like"/>
    <property type="match status" value="1"/>
</dbReference>
<dbReference type="PRINTS" id="PR00032">
    <property type="entry name" value="HTHARAC"/>
</dbReference>
<evidence type="ECO:0000256" key="3">
    <source>
        <dbReference type="ARBA" id="ARBA00023163"/>
    </source>
</evidence>
<dbReference type="InterPro" id="IPR011051">
    <property type="entry name" value="RmlC_Cupin_sf"/>
</dbReference>
<feature type="domain" description="HTH araC/xylS-type" evidence="4">
    <location>
        <begin position="182"/>
        <end position="280"/>
    </location>
</feature>
<dbReference type="GO" id="GO:0043565">
    <property type="term" value="F:sequence-specific DNA binding"/>
    <property type="evidence" value="ECO:0007669"/>
    <property type="project" value="InterPro"/>
</dbReference>
<proteinExistence type="predicted"/>
<dbReference type="InterPro" id="IPR047264">
    <property type="entry name" value="Cupin_HpaA-like_N"/>
</dbReference>
<reference evidence="5 6" key="1">
    <citation type="submission" date="2020-08" db="EMBL/GenBank/DDBJ databases">
        <title>Genomic Encyclopedia of Type Strains, Phase IV (KMG-IV): sequencing the most valuable type-strain genomes for metagenomic binning, comparative biology and taxonomic classification.</title>
        <authorList>
            <person name="Goeker M."/>
        </authorList>
    </citation>
    <scope>NUCLEOTIDE SEQUENCE [LARGE SCALE GENOMIC DNA]</scope>
    <source>
        <strain evidence="5 6">DSM 28101</strain>
    </source>
</reference>
<gene>
    <name evidence="5" type="ORF">GGR30_004083</name>
</gene>
<dbReference type="Pfam" id="PF07883">
    <property type="entry name" value="Cupin_2"/>
    <property type="match status" value="1"/>
</dbReference>
<dbReference type="Proteomes" id="UP000530571">
    <property type="component" value="Unassembled WGS sequence"/>
</dbReference>
<keyword evidence="3" id="KW-0804">Transcription</keyword>
<dbReference type="InterPro" id="IPR018060">
    <property type="entry name" value="HTH_AraC"/>
</dbReference>
<dbReference type="CDD" id="cd06999">
    <property type="entry name" value="cupin_HpaA-like_N"/>
    <property type="match status" value="1"/>
</dbReference>
<evidence type="ECO:0000313" key="6">
    <source>
        <dbReference type="Proteomes" id="UP000530571"/>
    </source>
</evidence>
<dbReference type="InterPro" id="IPR020449">
    <property type="entry name" value="Tscrpt_reg_AraC-type_HTH"/>
</dbReference>
<dbReference type="RefSeq" id="WP_183490472.1">
    <property type="nucleotide sequence ID" value="NZ_JACIDZ010000017.1"/>
</dbReference>
<evidence type="ECO:0000256" key="1">
    <source>
        <dbReference type="ARBA" id="ARBA00023015"/>
    </source>
</evidence>
<evidence type="ECO:0000256" key="2">
    <source>
        <dbReference type="ARBA" id="ARBA00023125"/>
    </source>
</evidence>